<dbReference type="Gene3D" id="3.30.2350.10">
    <property type="entry name" value="Pseudouridine synthase"/>
    <property type="match status" value="1"/>
</dbReference>
<feature type="transmembrane region" description="Helical" evidence="2">
    <location>
        <begin position="6"/>
        <end position="23"/>
    </location>
</feature>
<dbReference type="InterPro" id="IPR050188">
    <property type="entry name" value="RluA_PseudoU_synthase"/>
</dbReference>
<dbReference type="SUPFAM" id="SSF55120">
    <property type="entry name" value="Pseudouridine synthase"/>
    <property type="match status" value="1"/>
</dbReference>
<dbReference type="PROSITE" id="PS01129">
    <property type="entry name" value="PSI_RLU"/>
    <property type="match status" value="1"/>
</dbReference>
<evidence type="ECO:0000313" key="5">
    <source>
        <dbReference type="Proteomes" id="UP001209713"/>
    </source>
</evidence>
<accession>A0ABT2YS23</accession>
<keyword evidence="2" id="KW-1133">Transmembrane helix</keyword>
<evidence type="ECO:0000256" key="2">
    <source>
        <dbReference type="SAM" id="Phobius"/>
    </source>
</evidence>
<organism evidence="4 5">
    <name type="scientific">Marinomonas sargassi</name>
    <dbReference type="NCBI Taxonomy" id="2984494"/>
    <lineage>
        <taxon>Bacteria</taxon>
        <taxon>Pseudomonadati</taxon>
        <taxon>Pseudomonadota</taxon>
        <taxon>Gammaproteobacteria</taxon>
        <taxon>Oceanospirillales</taxon>
        <taxon>Oceanospirillaceae</taxon>
        <taxon>Marinomonas</taxon>
    </lineage>
</organism>
<dbReference type="PANTHER" id="PTHR21600:SF87">
    <property type="entry name" value="RNA PSEUDOURIDYLATE SYNTHASE DOMAIN-CONTAINING PROTEIN 1"/>
    <property type="match status" value="1"/>
</dbReference>
<evidence type="ECO:0000313" key="4">
    <source>
        <dbReference type="EMBL" id="MCV2402684.1"/>
    </source>
</evidence>
<keyword evidence="2" id="KW-0812">Transmembrane</keyword>
<keyword evidence="2" id="KW-0472">Membrane</keyword>
<gene>
    <name evidence="4" type="ORF">OFY17_07290</name>
</gene>
<name>A0ABT2YS23_9GAMM</name>
<sequence length="237" mass="26853">MATRFFLYFWCGAVLFEVIFRCYDYWIINKSEGVSFHHESNEAGLIQALSEAFPEQSFYPVHRLDKMTSGLLIVACHKKAAALFGSIFENHEIEKRYLAFSIRKPKKKQGTIAGGMEPSRRGQWKLTQGKDNFAITQFFSAAHQGGRAFIVRPLTGKTHQIRVALKSIGSPILGDSRYGGEAADRGYLHAYALSFDWQGERKHYICPPISGDIFTNDFMACVETKLDDALLIWPSKK</sequence>
<dbReference type="InterPro" id="IPR020103">
    <property type="entry name" value="PsdUridine_synth_cat_dom_sf"/>
</dbReference>
<dbReference type="InterPro" id="IPR006508">
    <property type="entry name" value="PsdUridine_synth_RluA-like"/>
</dbReference>
<feature type="domain" description="Pseudouridine synthase RsuA/RluA-like" evidence="3">
    <location>
        <begin position="24"/>
        <end position="166"/>
    </location>
</feature>
<comment type="similarity">
    <text evidence="1">Belongs to the pseudouridine synthase RluA family.</text>
</comment>
<keyword evidence="5" id="KW-1185">Reference proteome</keyword>
<dbReference type="InterPro" id="IPR006224">
    <property type="entry name" value="PsdUridine_synth_RluA-like_CS"/>
</dbReference>
<evidence type="ECO:0000256" key="1">
    <source>
        <dbReference type="ARBA" id="ARBA00010876"/>
    </source>
</evidence>
<proteinExistence type="inferred from homology"/>
<dbReference type="PANTHER" id="PTHR21600">
    <property type="entry name" value="MITOCHONDRIAL RNA PSEUDOURIDINE SYNTHASE"/>
    <property type="match status" value="1"/>
</dbReference>
<evidence type="ECO:0000259" key="3">
    <source>
        <dbReference type="Pfam" id="PF00849"/>
    </source>
</evidence>
<comment type="caution">
    <text evidence="4">The sequence shown here is derived from an EMBL/GenBank/DDBJ whole genome shotgun (WGS) entry which is preliminary data.</text>
</comment>
<reference evidence="4 5" key="1">
    <citation type="submission" date="2022-10" db="EMBL/GenBank/DDBJ databases">
        <title>Marinomonas transparenta sp. nov. and Marinomonas sargassi sp. nov., isolated from marine alga (Sargassum natans (L.) Gaillon).</title>
        <authorList>
            <person name="Wang Y."/>
        </authorList>
    </citation>
    <scope>NUCLEOTIDE SEQUENCE [LARGE SCALE GENOMIC DNA]</scope>
    <source>
        <strain evidence="4 5">C2222</strain>
    </source>
</reference>
<dbReference type="CDD" id="cd02869">
    <property type="entry name" value="PseudoU_synth_RluA_like"/>
    <property type="match status" value="1"/>
</dbReference>
<protein>
    <submittedName>
        <fullName evidence="4">TIGR01621 family pseudouridine synthase</fullName>
    </submittedName>
</protein>
<dbReference type="InterPro" id="IPR006145">
    <property type="entry name" value="PsdUridine_synth_RsuA/RluA"/>
</dbReference>
<dbReference type="EMBL" id="JAOVZB010000003">
    <property type="protein sequence ID" value="MCV2402684.1"/>
    <property type="molecule type" value="Genomic_DNA"/>
</dbReference>
<dbReference type="Proteomes" id="UP001209713">
    <property type="component" value="Unassembled WGS sequence"/>
</dbReference>
<dbReference type="Pfam" id="PF00849">
    <property type="entry name" value="PseudoU_synth_2"/>
    <property type="match status" value="1"/>
</dbReference>
<dbReference type="NCBIfam" id="TIGR01621">
    <property type="entry name" value="RluA-like"/>
    <property type="match status" value="1"/>
</dbReference>